<dbReference type="RefSeq" id="WP_349962539.1">
    <property type="nucleotide sequence ID" value="NZ_CP157962.1"/>
</dbReference>
<proteinExistence type="predicted"/>
<dbReference type="SUPFAM" id="SSF51735">
    <property type="entry name" value="NAD(P)-binding Rossmann-fold domains"/>
    <property type="match status" value="1"/>
</dbReference>
<evidence type="ECO:0000256" key="1">
    <source>
        <dbReference type="ARBA" id="ARBA00023002"/>
    </source>
</evidence>
<dbReference type="Gene3D" id="3.40.50.720">
    <property type="entry name" value="NAD(P)-binding Rossmann-like Domain"/>
    <property type="match status" value="1"/>
</dbReference>
<protein>
    <submittedName>
        <fullName evidence="3">NAD(P)-binding domain-containing protein</fullName>
    </submittedName>
</protein>
<dbReference type="PANTHER" id="PTHR14239">
    <property type="entry name" value="DUDULIN-RELATED"/>
    <property type="match status" value="1"/>
</dbReference>
<keyword evidence="1" id="KW-0560">Oxidoreductase</keyword>
<name>A0AAU7S4M3_9HYPH</name>
<dbReference type="InterPro" id="IPR051267">
    <property type="entry name" value="STEAP_metalloreductase"/>
</dbReference>
<keyword evidence="3" id="KW-0614">Plasmid</keyword>
<dbReference type="InterPro" id="IPR036291">
    <property type="entry name" value="NAD(P)-bd_dom_sf"/>
</dbReference>
<gene>
    <name evidence="3" type="ORF">ABM479_29705</name>
</gene>
<evidence type="ECO:0000259" key="2">
    <source>
        <dbReference type="Pfam" id="PF03807"/>
    </source>
</evidence>
<organism evidence="3">
    <name type="scientific">Rhizobium sp. ZPR3</name>
    <dbReference type="NCBI Taxonomy" id="3158967"/>
    <lineage>
        <taxon>Bacteria</taxon>
        <taxon>Pseudomonadati</taxon>
        <taxon>Pseudomonadota</taxon>
        <taxon>Alphaproteobacteria</taxon>
        <taxon>Hyphomicrobiales</taxon>
        <taxon>Rhizobiaceae</taxon>
        <taxon>Rhizobium/Agrobacterium group</taxon>
        <taxon>Rhizobium</taxon>
    </lineage>
</organism>
<reference evidence="3" key="1">
    <citation type="submission" date="2024-06" db="EMBL/GenBank/DDBJ databases">
        <authorList>
            <person name="Li T."/>
            <person name="Gao R."/>
        </authorList>
    </citation>
    <scope>NUCLEOTIDE SEQUENCE</scope>
    <source>
        <strain evidence="3">ZPR3</strain>
        <plasmid evidence="3">unnamed2</plasmid>
    </source>
</reference>
<geneLocation type="plasmid" evidence="3">
    <name>unnamed2</name>
</geneLocation>
<dbReference type="Pfam" id="PF03807">
    <property type="entry name" value="F420_oxidored"/>
    <property type="match status" value="1"/>
</dbReference>
<feature type="domain" description="Pyrroline-5-carboxylate reductase catalytic N-terminal" evidence="2">
    <location>
        <begin position="2"/>
        <end position="92"/>
    </location>
</feature>
<dbReference type="AlphaFoldDB" id="A0AAU7S4M3"/>
<dbReference type="InterPro" id="IPR028939">
    <property type="entry name" value="P5C_Rdtase_cat_N"/>
</dbReference>
<evidence type="ECO:0000313" key="3">
    <source>
        <dbReference type="EMBL" id="XBT97440.1"/>
    </source>
</evidence>
<sequence length="244" mass="26270">MKIGIIGAGNIGATLARKLSAAGHEIKLANSKGPESLRELALEAEATATTKEEAVRDVDVVILSVPFSAYRDLRHLFDNVPEDIIVVDTSNYYPFRDGMISEVDNGKAEAVWVSEQINRTVIKAWNAALATTLAEKGVARSQTQRIALPVAGDDPKSKLVVMKLVEETGFDAFDAGSLTSSWRQQPGTPAYCTELTADQLESALKRADQARAARDRETLITGFMEAGGSLTHDAIVARNRAVTA</sequence>
<accession>A0AAU7S4M3</accession>
<dbReference type="EMBL" id="CP157962">
    <property type="protein sequence ID" value="XBT97440.1"/>
    <property type="molecule type" value="Genomic_DNA"/>
</dbReference>
<dbReference type="GO" id="GO:0016491">
    <property type="term" value="F:oxidoreductase activity"/>
    <property type="evidence" value="ECO:0007669"/>
    <property type="project" value="UniProtKB-KW"/>
</dbReference>